<feature type="region of interest" description="Disordered" evidence="6">
    <location>
        <begin position="534"/>
        <end position="612"/>
    </location>
</feature>
<evidence type="ECO:0000256" key="1">
    <source>
        <dbReference type="ARBA" id="ARBA00010646"/>
    </source>
</evidence>
<dbReference type="Proteomes" id="UP000037392">
    <property type="component" value="Unassembled WGS sequence"/>
</dbReference>
<feature type="chain" id="PRO_5005318692" description="Glycoside hydrolase" evidence="7">
    <location>
        <begin position="34"/>
        <end position="612"/>
    </location>
</feature>
<keyword evidence="7" id="KW-0732">Signal</keyword>
<dbReference type="Gene3D" id="2.10.270.10">
    <property type="entry name" value="Cholin Binding"/>
    <property type="match status" value="4"/>
</dbReference>
<feature type="compositionally biased region" description="Low complexity" evidence="6">
    <location>
        <begin position="549"/>
        <end position="572"/>
    </location>
</feature>
<dbReference type="PANTHER" id="PTHR34135">
    <property type="entry name" value="LYSOZYME"/>
    <property type="match status" value="1"/>
</dbReference>
<dbReference type="SMART" id="SM00641">
    <property type="entry name" value="Glyco_25"/>
    <property type="match status" value="1"/>
</dbReference>
<comment type="caution">
    <text evidence="8">The sequence shown here is derived from an EMBL/GenBank/DDBJ whole genome shotgun (WGS) entry which is preliminary data.</text>
</comment>
<dbReference type="InterPro" id="IPR002053">
    <property type="entry name" value="Glyco_hydro_25"/>
</dbReference>
<dbReference type="Pfam" id="PF01183">
    <property type="entry name" value="Glyco_hydro_25"/>
    <property type="match status" value="1"/>
</dbReference>
<proteinExistence type="inferred from homology"/>
<feature type="repeat" description="Cell wall-binding" evidence="5">
    <location>
        <begin position="352"/>
        <end position="371"/>
    </location>
</feature>
<evidence type="ECO:0000313" key="9">
    <source>
        <dbReference type="Proteomes" id="UP000037392"/>
    </source>
</evidence>
<feature type="signal peptide" evidence="7">
    <location>
        <begin position="1"/>
        <end position="33"/>
    </location>
</feature>
<dbReference type="Pfam" id="PF01473">
    <property type="entry name" value="Choline_bind_1"/>
    <property type="match status" value="4"/>
</dbReference>
<feature type="repeat" description="Cell wall-binding" evidence="5">
    <location>
        <begin position="472"/>
        <end position="491"/>
    </location>
</feature>
<feature type="repeat" description="Cell wall-binding" evidence="5">
    <location>
        <begin position="372"/>
        <end position="391"/>
    </location>
</feature>
<dbReference type="PROSITE" id="PS51170">
    <property type="entry name" value="CW"/>
    <property type="match status" value="5"/>
</dbReference>
<protein>
    <recommendedName>
        <fullName evidence="10">Glycoside hydrolase</fullName>
    </recommendedName>
</protein>
<feature type="region of interest" description="Disordered" evidence="6">
    <location>
        <begin position="37"/>
        <end position="85"/>
    </location>
</feature>
<dbReference type="GO" id="GO:0009253">
    <property type="term" value="P:peptidoglycan catabolic process"/>
    <property type="evidence" value="ECO:0007669"/>
    <property type="project" value="InterPro"/>
</dbReference>
<keyword evidence="3" id="KW-0378">Hydrolase</keyword>
<reference evidence="8 9" key="1">
    <citation type="submission" date="2011-04" db="EMBL/GenBank/DDBJ databases">
        <title>The Genome Sequence of Clostridium citroniae WAL-19142.</title>
        <authorList>
            <consortium name="The Broad Institute Genome Sequencing Platform"/>
            <person name="Earl A."/>
            <person name="Ward D."/>
            <person name="Feldgarden M."/>
            <person name="Gevers D."/>
            <person name="Warren Y.A."/>
            <person name="Tyrrell K.L."/>
            <person name="Citron D.M."/>
            <person name="Goldstein E.J."/>
            <person name="Daigneault M."/>
            <person name="Allen-Vercoe E."/>
            <person name="Young S.K."/>
            <person name="Zeng Q."/>
            <person name="Gargeya S."/>
            <person name="Fitzgerald M."/>
            <person name="Haas B."/>
            <person name="Abouelleil A."/>
            <person name="Alvarado L."/>
            <person name="Arachchi H.M."/>
            <person name="Berlin A."/>
            <person name="Brown A."/>
            <person name="Chapman S.B."/>
            <person name="Chen Z."/>
            <person name="Dunbar C."/>
            <person name="Freedman E."/>
            <person name="Gearin G."/>
            <person name="Gellesch M."/>
            <person name="Goldberg J."/>
            <person name="Griggs A."/>
            <person name="Gujja S."/>
            <person name="Heilman E.R."/>
            <person name="Heiman D."/>
            <person name="Howarth C."/>
            <person name="Larson L."/>
            <person name="Lui A."/>
            <person name="MacDonald P.J."/>
            <person name="Mehta T."/>
            <person name="Montmayeur A."/>
            <person name="Murphy C."/>
            <person name="Neiman D."/>
            <person name="Pearson M."/>
            <person name="Priest M."/>
            <person name="Roberts A."/>
            <person name="Saif S."/>
            <person name="Shea T."/>
            <person name="Shenoy N."/>
            <person name="Sisk P."/>
            <person name="Stolte C."/>
            <person name="Sykes S."/>
            <person name="White J."/>
            <person name="Yandava C."/>
            <person name="Wortman J."/>
            <person name="Nusbaum C."/>
            <person name="Birren B."/>
        </authorList>
    </citation>
    <scope>NUCLEOTIDE SEQUENCE [LARGE SCALE GENOMIC DNA]</scope>
    <source>
        <strain evidence="8 9">WAL-19142</strain>
    </source>
</reference>
<dbReference type="GO" id="GO:0016998">
    <property type="term" value="P:cell wall macromolecule catabolic process"/>
    <property type="evidence" value="ECO:0007669"/>
    <property type="project" value="InterPro"/>
</dbReference>
<organism evidence="8 9">
    <name type="scientific">[Clostridium] citroniae WAL-19142</name>
    <dbReference type="NCBI Taxonomy" id="742734"/>
    <lineage>
        <taxon>Bacteria</taxon>
        <taxon>Bacillati</taxon>
        <taxon>Bacillota</taxon>
        <taxon>Clostridia</taxon>
        <taxon>Lachnospirales</taxon>
        <taxon>Lachnospiraceae</taxon>
        <taxon>Enterocloster</taxon>
    </lineage>
</organism>
<keyword evidence="4" id="KW-0326">Glycosidase</keyword>
<keyword evidence="2" id="KW-0677">Repeat</keyword>
<sequence>MKNKLHMIKRCQALAMAGLIGAGALLPSGTALAIGPGETSPTVVSSPGPGGPGQAASGSTTSTTGSTNTQSSSSTNPNAWKKVNGTYQMPDGSAINNVLFRGIDVSRWQGDINWSQVAADDVSFVMLGTRSKGAVDPYFHRNIQQASAAGVKVGVYIYSLATTPEMAVDEANFVLDLIHDYPVSYPVAFDMEDSTQGALSKDELAAIANAFCSRISQAGYYPVIYANDNWLANKLDMSKMDYPVWVARYSAKPAYQNPVMWQATSTGAVNGISGNVDIDFQFKDFTSVIPANTWRTIQGNTYYYQNYVKQKNAWIDDGTGWFYMNGDGLASKGWLTLSGTSYYLDDSTGRMITGWKSDNGKWYYFGSSGSLSKGWINDGGRWYYSDNQGVMQTGWLDDNGRRYFLESSGAMATGWTNQNGKWYYLDSSGSLSKGWINDGGTWYYSDSQGVMQTGWLEEGGSQYYLKGSGAMATGWREMDGAWYYFEGSGRMAKGMIDVGGLHYYMDPSTGRMAANTVVDINGTNYQADGSGVLSQVQETSGSQDGGEVQSGSTPGSSQGQPGSTPDSVQTGSTPGGSQTGSTPGSSQGPGNSQNSGSSGGPGVVITPVAPGQ</sequence>
<gene>
    <name evidence="8" type="ORF">HMPREF9470_02595</name>
</gene>
<dbReference type="GO" id="GO:0016052">
    <property type="term" value="P:carbohydrate catabolic process"/>
    <property type="evidence" value="ECO:0007669"/>
    <property type="project" value="TreeGrafter"/>
</dbReference>
<dbReference type="Pfam" id="PF19127">
    <property type="entry name" value="Choline_bind_3"/>
    <property type="match status" value="2"/>
</dbReference>
<accession>A0A0J9ETH3</accession>
<evidence type="ECO:0000256" key="5">
    <source>
        <dbReference type="PROSITE-ProRule" id="PRU00591"/>
    </source>
</evidence>
<dbReference type="PATRIC" id="fig|742734.4.peg.2785"/>
<dbReference type="InterPro" id="IPR017853">
    <property type="entry name" value="GH"/>
</dbReference>
<dbReference type="EMBL" id="ADLK01000021">
    <property type="protein sequence ID" value="KMW19110.1"/>
    <property type="molecule type" value="Genomic_DNA"/>
</dbReference>
<dbReference type="InterPro" id="IPR018077">
    <property type="entry name" value="Glyco_hydro_fam25_subgr"/>
</dbReference>
<dbReference type="AlphaFoldDB" id="A0A0J9ETH3"/>
<dbReference type="Gene3D" id="3.20.20.80">
    <property type="entry name" value="Glycosidases"/>
    <property type="match status" value="1"/>
</dbReference>
<feature type="compositionally biased region" description="Low complexity" evidence="6">
    <location>
        <begin position="579"/>
        <end position="596"/>
    </location>
</feature>
<dbReference type="GO" id="GO:0003796">
    <property type="term" value="F:lysozyme activity"/>
    <property type="evidence" value="ECO:0007669"/>
    <property type="project" value="InterPro"/>
</dbReference>
<feature type="repeat" description="Cell wall-binding" evidence="5">
    <location>
        <begin position="432"/>
        <end position="451"/>
    </location>
</feature>
<evidence type="ECO:0000313" key="8">
    <source>
        <dbReference type="EMBL" id="KMW19110.1"/>
    </source>
</evidence>
<evidence type="ECO:0000256" key="3">
    <source>
        <dbReference type="ARBA" id="ARBA00022801"/>
    </source>
</evidence>
<feature type="repeat" description="Cell wall-binding" evidence="5">
    <location>
        <begin position="412"/>
        <end position="431"/>
    </location>
</feature>
<evidence type="ECO:0008006" key="10">
    <source>
        <dbReference type="Google" id="ProtNLM"/>
    </source>
</evidence>
<name>A0A0J9ETH3_9FIRM</name>
<evidence type="ECO:0000256" key="4">
    <source>
        <dbReference type="ARBA" id="ARBA00023295"/>
    </source>
</evidence>
<dbReference type="PROSITE" id="PS51904">
    <property type="entry name" value="GLYCOSYL_HYDROL_F25_2"/>
    <property type="match status" value="1"/>
</dbReference>
<dbReference type="RefSeq" id="WP_048929993.1">
    <property type="nucleotide sequence ID" value="NZ_KQ235878.1"/>
</dbReference>
<dbReference type="PANTHER" id="PTHR34135:SF2">
    <property type="entry name" value="LYSOZYME"/>
    <property type="match status" value="1"/>
</dbReference>
<dbReference type="CDD" id="cd06414">
    <property type="entry name" value="GH25_LytC-like"/>
    <property type="match status" value="1"/>
</dbReference>
<evidence type="ECO:0000256" key="2">
    <source>
        <dbReference type="ARBA" id="ARBA00022737"/>
    </source>
</evidence>
<dbReference type="GeneID" id="93165250"/>
<dbReference type="InterPro" id="IPR018337">
    <property type="entry name" value="Cell_wall/Cho-bd_repeat"/>
</dbReference>
<evidence type="ECO:0000256" key="6">
    <source>
        <dbReference type="SAM" id="MobiDB-lite"/>
    </source>
</evidence>
<feature type="compositionally biased region" description="Low complexity" evidence="6">
    <location>
        <begin position="54"/>
        <end position="77"/>
    </location>
</feature>
<comment type="similarity">
    <text evidence="1">Belongs to the glycosyl hydrolase 25 family.</text>
</comment>
<dbReference type="OrthoDB" id="9783374at2"/>
<evidence type="ECO:0000256" key="7">
    <source>
        <dbReference type="SAM" id="SignalP"/>
    </source>
</evidence>
<dbReference type="SUPFAM" id="SSF69360">
    <property type="entry name" value="Cell wall binding repeat"/>
    <property type="match status" value="2"/>
</dbReference>
<dbReference type="SUPFAM" id="SSF51445">
    <property type="entry name" value="(Trans)glycosidases"/>
    <property type="match status" value="1"/>
</dbReference>